<evidence type="ECO:0008006" key="4">
    <source>
        <dbReference type="Google" id="ProtNLM"/>
    </source>
</evidence>
<keyword evidence="1" id="KW-1133">Transmembrane helix</keyword>
<reference evidence="2 3" key="1">
    <citation type="submission" date="2018-10" db="EMBL/GenBank/DDBJ databases">
        <title>Genomic Encyclopedia of Archaeal and Bacterial Type Strains, Phase II (KMG-II): from individual species to whole genera.</title>
        <authorList>
            <person name="Goeker M."/>
        </authorList>
    </citation>
    <scope>NUCLEOTIDE SEQUENCE [LARGE SCALE GENOMIC DNA]</scope>
    <source>
        <strain evidence="2 3">DSM 18602</strain>
    </source>
</reference>
<dbReference type="Proteomes" id="UP000268007">
    <property type="component" value="Unassembled WGS sequence"/>
</dbReference>
<accession>A0A495IWM0</accession>
<evidence type="ECO:0000313" key="3">
    <source>
        <dbReference type="Proteomes" id="UP000268007"/>
    </source>
</evidence>
<evidence type="ECO:0000313" key="2">
    <source>
        <dbReference type="EMBL" id="RKR80903.1"/>
    </source>
</evidence>
<protein>
    <recommendedName>
        <fullName evidence="4">Immunity protein 17 of polymorphic toxin system</fullName>
    </recommendedName>
</protein>
<evidence type="ECO:0000256" key="1">
    <source>
        <dbReference type="SAM" id="Phobius"/>
    </source>
</evidence>
<keyword evidence="3" id="KW-1185">Reference proteome</keyword>
<feature type="transmembrane region" description="Helical" evidence="1">
    <location>
        <begin position="6"/>
        <end position="29"/>
    </location>
</feature>
<dbReference type="AlphaFoldDB" id="A0A495IWM0"/>
<keyword evidence="1" id="KW-0812">Transmembrane</keyword>
<name>A0A495IWM0_9SPHI</name>
<proteinExistence type="predicted"/>
<dbReference type="EMBL" id="RBKU01000001">
    <property type="protein sequence ID" value="RKR80903.1"/>
    <property type="molecule type" value="Genomic_DNA"/>
</dbReference>
<gene>
    <name evidence="2" type="ORF">BDD43_1040</name>
</gene>
<sequence length="86" mass="9899">MHDNSSSFWGYLTGILTASLLLFIGYFAVFKKQRFIDFYISRDPSERFKRISEKSWYKLNLNICGSACLLVGTALLIYTISCVINK</sequence>
<comment type="caution">
    <text evidence="2">The sequence shown here is derived from an EMBL/GenBank/DDBJ whole genome shotgun (WGS) entry which is preliminary data.</text>
</comment>
<feature type="transmembrane region" description="Helical" evidence="1">
    <location>
        <begin position="59"/>
        <end position="80"/>
    </location>
</feature>
<keyword evidence="1" id="KW-0472">Membrane</keyword>
<organism evidence="2 3">
    <name type="scientific">Mucilaginibacter gracilis</name>
    <dbReference type="NCBI Taxonomy" id="423350"/>
    <lineage>
        <taxon>Bacteria</taxon>
        <taxon>Pseudomonadati</taxon>
        <taxon>Bacteroidota</taxon>
        <taxon>Sphingobacteriia</taxon>
        <taxon>Sphingobacteriales</taxon>
        <taxon>Sphingobacteriaceae</taxon>
        <taxon>Mucilaginibacter</taxon>
    </lineage>
</organism>